<accession>A0A3D9ZHD6</accession>
<keyword evidence="1" id="KW-1133">Transmembrane helix</keyword>
<dbReference type="Proteomes" id="UP000256913">
    <property type="component" value="Unassembled WGS sequence"/>
</dbReference>
<evidence type="ECO:0000313" key="2">
    <source>
        <dbReference type="EMBL" id="REF96675.1"/>
    </source>
</evidence>
<sequence length="91" mass="9716">MTNRGYALDIEAAWTAPGTNARVVIRDERGSTASSFNNLIRTATTLIWPGFAFVACKAADASAEVTLYATAGTGVVSVGIFLAQKIKRRKH</sequence>
<comment type="caution">
    <text evidence="2">The sequence shown here is derived from an EMBL/GenBank/DDBJ whole genome shotgun (WGS) entry which is preliminary data.</text>
</comment>
<keyword evidence="1" id="KW-0812">Transmembrane</keyword>
<name>A0A3D9ZHD6_9ACTN</name>
<keyword evidence="3" id="KW-1185">Reference proteome</keyword>
<protein>
    <submittedName>
        <fullName evidence="2">Uncharacterized protein</fullName>
    </submittedName>
</protein>
<feature type="transmembrane region" description="Helical" evidence="1">
    <location>
        <begin position="65"/>
        <end position="83"/>
    </location>
</feature>
<keyword evidence="1" id="KW-0472">Membrane</keyword>
<evidence type="ECO:0000256" key="1">
    <source>
        <dbReference type="SAM" id="Phobius"/>
    </source>
</evidence>
<gene>
    <name evidence="2" type="ORF">DFJ67_2666</name>
</gene>
<dbReference type="AlphaFoldDB" id="A0A3D9ZHD6"/>
<dbReference type="EMBL" id="QUMQ01000001">
    <property type="protein sequence ID" value="REF96675.1"/>
    <property type="molecule type" value="Genomic_DNA"/>
</dbReference>
<evidence type="ECO:0000313" key="3">
    <source>
        <dbReference type="Proteomes" id="UP000256913"/>
    </source>
</evidence>
<proteinExistence type="predicted"/>
<reference evidence="2 3" key="1">
    <citation type="submission" date="2018-08" db="EMBL/GenBank/DDBJ databases">
        <title>Sequencing the genomes of 1000 actinobacteria strains.</title>
        <authorList>
            <person name="Klenk H.-P."/>
        </authorList>
    </citation>
    <scope>NUCLEOTIDE SEQUENCE [LARGE SCALE GENOMIC DNA]</scope>
    <source>
        <strain evidence="2 3">DSM 44099</strain>
    </source>
</reference>
<organism evidence="2 3">
    <name type="scientific">Asanoa ferruginea</name>
    <dbReference type="NCBI Taxonomy" id="53367"/>
    <lineage>
        <taxon>Bacteria</taxon>
        <taxon>Bacillati</taxon>
        <taxon>Actinomycetota</taxon>
        <taxon>Actinomycetes</taxon>
        <taxon>Micromonosporales</taxon>
        <taxon>Micromonosporaceae</taxon>
        <taxon>Asanoa</taxon>
    </lineage>
</organism>